<evidence type="ECO:0008006" key="3">
    <source>
        <dbReference type="Google" id="ProtNLM"/>
    </source>
</evidence>
<dbReference type="PANTHER" id="PTHR33018:SF34">
    <property type="entry name" value="OS02G0472350 PROTEIN"/>
    <property type="match status" value="1"/>
</dbReference>
<dbReference type="Gramene" id="KOM49427">
    <property type="protein sequence ID" value="KOM49427"/>
    <property type="gene ID" value="LR48_Vigan08g025400"/>
</dbReference>
<dbReference type="Proteomes" id="UP000053144">
    <property type="component" value="Chromosome 8"/>
</dbReference>
<gene>
    <name evidence="1" type="ORF">LR48_Vigan08g025400</name>
</gene>
<dbReference type="EMBL" id="CM003378">
    <property type="protein sequence ID" value="KOM49427.1"/>
    <property type="molecule type" value="Genomic_DNA"/>
</dbReference>
<dbReference type="AlphaFoldDB" id="A0A0L9V3C1"/>
<dbReference type="PANTHER" id="PTHR33018">
    <property type="entry name" value="OS10G0338966 PROTEIN-RELATED"/>
    <property type="match status" value="1"/>
</dbReference>
<organism evidence="1 2">
    <name type="scientific">Phaseolus angularis</name>
    <name type="common">Azuki bean</name>
    <name type="synonym">Vigna angularis</name>
    <dbReference type="NCBI Taxonomy" id="3914"/>
    <lineage>
        <taxon>Eukaryota</taxon>
        <taxon>Viridiplantae</taxon>
        <taxon>Streptophyta</taxon>
        <taxon>Embryophyta</taxon>
        <taxon>Tracheophyta</taxon>
        <taxon>Spermatophyta</taxon>
        <taxon>Magnoliopsida</taxon>
        <taxon>eudicotyledons</taxon>
        <taxon>Gunneridae</taxon>
        <taxon>Pentapetalae</taxon>
        <taxon>rosids</taxon>
        <taxon>fabids</taxon>
        <taxon>Fabales</taxon>
        <taxon>Fabaceae</taxon>
        <taxon>Papilionoideae</taxon>
        <taxon>50 kb inversion clade</taxon>
        <taxon>NPAAA clade</taxon>
        <taxon>indigoferoid/millettioid clade</taxon>
        <taxon>Phaseoleae</taxon>
        <taxon>Vigna</taxon>
    </lineage>
</organism>
<dbReference type="Gene3D" id="3.40.395.10">
    <property type="entry name" value="Adenoviral Proteinase, Chain A"/>
    <property type="match status" value="1"/>
</dbReference>
<dbReference type="InterPro" id="IPR038765">
    <property type="entry name" value="Papain-like_cys_pep_sf"/>
</dbReference>
<name>A0A0L9V3C1_PHAAN</name>
<dbReference type="SUPFAM" id="SSF54001">
    <property type="entry name" value="Cysteine proteinases"/>
    <property type="match status" value="1"/>
</dbReference>
<accession>A0A0L9V3C1</accession>
<evidence type="ECO:0000313" key="1">
    <source>
        <dbReference type="EMBL" id="KOM49427.1"/>
    </source>
</evidence>
<reference evidence="2" key="1">
    <citation type="journal article" date="2015" name="Proc. Natl. Acad. Sci. U.S.A.">
        <title>Genome sequencing of adzuki bean (Vigna angularis) provides insight into high starch and low fat accumulation and domestication.</title>
        <authorList>
            <person name="Yang K."/>
            <person name="Tian Z."/>
            <person name="Chen C."/>
            <person name="Luo L."/>
            <person name="Zhao B."/>
            <person name="Wang Z."/>
            <person name="Yu L."/>
            <person name="Li Y."/>
            <person name="Sun Y."/>
            <person name="Li W."/>
            <person name="Chen Y."/>
            <person name="Li Y."/>
            <person name="Zhang Y."/>
            <person name="Ai D."/>
            <person name="Zhao J."/>
            <person name="Shang C."/>
            <person name="Ma Y."/>
            <person name="Wu B."/>
            <person name="Wang M."/>
            <person name="Gao L."/>
            <person name="Sun D."/>
            <person name="Zhang P."/>
            <person name="Guo F."/>
            <person name="Wang W."/>
            <person name="Li Y."/>
            <person name="Wang J."/>
            <person name="Varshney R.K."/>
            <person name="Wang J."/>
            <person name="Ling H.Q."/>
            <person name="Wan P."/>
        </authorList>
    </citation>
    <scope>NUCLEOTIDE SEQUENCE</scope>
    <source>
        <strain evidence="2">cv. Jingnong 6</strain>
    </source>
</reference>
<proteinExistence type="predicted"/>
<evidence type="ECO:0000313" key="2">
    <source>
        <dbReference type="Proteomes" id="UP000053144"/>
    </source>
</evidence>
<sequence length="180" mass="21046">MAGFSGQTIRTCLSVLQLWNLYLHHLCIERRNATIYGFLHPIIIQSVGNISKKVQKYLIEMFEKARKEVYLAPYLHKGHWQLLVIVPHRSLVVLLCSLHKKANTLSIKNILEASLEAHSRLWGVSSVFRKKMQIITPNCRRQLDSYECGYYMMKHMHTIICTNITESWNTVYQPINYNIV</sequence>
<protein>
    <recommendedName>
        <fullName evidence="3">Ubiquitin-like protease family profile domain-containing protein</fullName>
    </recommendedName>
</protein>